<dbReference type="EMBL" id="FAOP01000005">
    <property type="protein sequence ID" value="CUU05489.1"/>
    <property type="molecule type" value="Genomic_DNA"/>
</dbReference>
<dbReference type="SUPFAM" id="SSF52467">
    <property type="entry name" value="DHS-like NAD/FAD-binding domain"/>
    <property type="match status" value="1"/>
</dbReference>
<dbReference type="InterPro" id="IPR029035">
    <property type="entry name" value="DHS-like_NAD/FAD-binding_dom"/>
</dbReference>
<evidence type="ECO:0000256" key="1">
    <source>
        <dbReference type="ARBA" id="ARBA00009892"/>
    </source>
</evidence>
<protein>
    <submittedName>
        <fullName evidence="3">Homospermidine synthase (Spermidine-specific)</fullName>
    </submittedName>
</protein>
<dbReference type="Pfam" id="PF01916">
    <property type="entry name" value="DS"/>
    <property type="match status" value="1"/>
</dbReference>
<dbReference type="GO" id="GO:0034038">
    <property type="term" value="F:deoxyhypusine synthase activity"/>
    <property type="evidence" value="ECO:0007669"/>
    <property type="project" value="TreeGrafter"/>
</dbReference>
<organism evidence="3 4">
    <name type="scientific">Candidatus Kryptonium thompsonii</name>
    <dbReference type="NCBI Taxonomy" id="1633631"/>
    <lineage>
        <taxon>Bacteria</taxon>
        <taxon>Pseudomonadati</taxon>
        <taxon>Candidatus Kryptoniota</taxon>
        <taxon>Candidatus Kryptonium</taxon>
    </lineage>
</organism>
<dbReference type="RefSeq" id="WP_075426050.1">
    <property type="nucleotide sequence ID" value="NZ_CZVN01000085.1"/>
</dbReference>
<reference evidence="4" key="1">
    <citation type="submission" date="2015-11" db="EMBL/GenBank/DDBJ databases">
        <authorList>
            <person name="Varghese N."/>
        </authorList>
    </citation>
    <scope>NUCLEOTIDE SEQUENCE [LARGE SCALE GENOMIC DNA]</scope>
</reference>
<keyword evidence="2" id="KW-0808">Transferase</keyword>
<dbReference type="NCBIfam" id="NF001980">
    <property type="entry name" value="PRK00770.1"/>
    <property type="match status" value="1"/>
</dbReference>
<dbReference type="AlphaFoldDB" id="A0A0S4N606"/>
<evidence type="ECO:0000313" key="4">
    <source>
        <dbReference type="Proteomes" id="UP000182011"/>
    </source>
</evidence>
<dbReference type="InterPro" id="IPR002773">
    <property type="entry name" value="Deoxyhypusine_synthase"/>
</dbReference>
<proteinExistence type="inferred from homology"/>
<comment type="similarity">
    <text evidence="1">Belongs to the deoxyhypusine synthase family.</text>
</comment>
<dbReference type="STRING" id="1633631.GCA_001442925_01263"/>
<dbReference type="GO" id="GO:0005737">
    <property type="term" value="C:cytoplasm"/>
    <property type="evidence" value="ECO:0007669"/>
    <property type="project" value="TreeGrafter"/>
</dbReference>
<sequence length="369" mass="40987">MKKKHLLSGKPINRKPIEADIRVTKLVDEYFQAYNAGRLREACQLFVEKMLQNDVTVGMSLTGALTPAGLGGSCIVPLIKAGFVDWIVSTGANLYHDIHFSIGHNLHRGTPFVDDRILRKEGVIRIYDILFDYKVLLSTDEFIREVLKQPEFQKEMSTAEFHYLLGKYVREREKVLGIKDMSILSAAYEYGVPVYVSSPGDSSIGMNISAMALNGYKIKIDITKDVNETAAIVYWAKSTGGKSAVLIFGGGSPKNFLLQTEPQIQEVLGIDEKGHDYFLQITDARPDTGGLSGATPSEAVSWGKVDPDKLPDAVVCYTDSTIAMPILTSYALAKRKPRKHKKLYYKINELVENLKNAHLKAVSKGKIKI</sequence>
<evidence type="ECO:0000313" key="3">
    <source>
        <dbReference type="EMBL" id="CUU05489.1"/>
    </source>
</evidence>
<name>A0A0S4N606_9BACT</name>
<accession>A0A0S4N606</accession>
<dbReference type="Gene3D" id="3.40.910.10">
    <property type="entry name" value="Deoxyhypusine synthase"/>
    <property type="match status" value="1"/>
</dbReference>
<gene>
    <name evidence="3" type="ORF">JGI4_01268</name>
</gene>
<dbReference type="PANTHER" id="PTHR11703:SF2">
    <property type="entry name" value="DEOXYHYPUSINE SYNTHASE-LIKE PROTEIN"/>
    <property type="match status" value="1"/>
</dbReference>
<evidence type="ECO:0000256" key="2">
    <source>
        <dbReference type="ARBA" id="ARBA00022679"/>
    </source>
</evidence>
<dbReference type="InterPro" id="IPR036982">
    <property type="entry name" value="Deoxyhypusine_synthase_sf"/>
</dbReference>
<dbReference type="PANTHER" id="PTHR11703">
    <property type="entry name" value="DEOXYHYPUSINE SYNTHASE"/>
    <property type="match status" value="1"/>
</dbReference>
<dbReference type="Proteomes" id="UP000182011">
    <property type="component" value="Unassembled WGS sequence"/>
</dbReference>